<sequence>MVNELAAQLLKLHRVPAGAAPLVPHVAVPRADHDRDQPQPVVPAALAQDASARPYLVRGGQLAQRHHAPGPLVHAEQYVRALVVGQQVQYLARFAHQRPERALQVEQHPVRLGQLVARVGQVVLRQLAHQPEGVGREAPPGPVHALQIDCGVRIERDGFPARPTNVAPCGERAERPGQLVVREVGHGAHERLDEPGQPCILQRERLRLGCALNPLDSVAQQQQHSLRV</sequence>
<organism evidence="1">
    <name type="scientific">Anopheles coluzzii</name>
    <name type="common">African malaria mosquito</name>
    <dbReference type="NCBI Taxonomy" id="1518534"/>
    <lineage>
        <taxon>Eukaryota</taxon>
        <taxon>Metazoa</taxon>
        <taxon>Ecdysozoa</taxon>
        <taxon>Arthropoda</taxon>
        <taxon>Hexapoda</taxon>
        <taxon>Insecta</taxon>
        <taxon>Pterygota</taxon>
        <taxon>Neoptera</taxon>
        <taxon>Endopterygota</taxon>
        <taxon>Diptera</taxon>
        <taxon>Nematocera</taxon>
        <taxon>Culicoidea</taxon>
        <taxon>Culicidae</taxon>
        <taxon>Anophelinae</taxon>
        <taxon>Anopheles</taxon>
    </lineage>
</organism>
<proteinExistence type="predicted"/>
<protein>
    <submittedName>
        <fullName evidence="1">Uncharacterized protein</fullName>
    </submittedName>
</protein>
<dbReference type="AlphaFoldDB" id="A0A8W7PJT4"/>
<dbReference type="EnsemblMetazoa" id="ACOM032951-RA">
    <property type="protein sequence ID" value="ACOM032951-PA.1"/>
    <property type="gene ID" value="ACOM032951"/>
</dbReference>
<reference evidence="1" key="1">
    <citation type="submission" date="2022-08" db="UniProtKB">
        <authorList>
            <consortium name="EnsemblMetazoa"/>
        </authorList>
    </citation>
    <scope>IDENTIFICATION</scope>
</reference>
<accession>A0A8W7PJT4</accession>
<evidence type="ECO:0000313" key="1">
    <source>
        <dbReference type="EnsemblMetazoa" id="ACOM032951-PA.1"/>
    </source>
</evidence>
<name>A0A8W7PJT4_ANOCL</name>
<dbReference type="Proteomes" id="UP000075882">
    <property type="component" value="Unassembled WGS sequence"/>
</dbReference>